<evidence type="ECO:0000313" key="2">
    <source>
        <dbReference type="EMBL" id="EFQ87454.1"/>
    </source>
</evidence>
<dbReference type="EMBL" id="GL536997">
    <property type="protein sequence ID" value="EFQ87454.1"/>
    <property type="molecule type" value="Genomic_DNA"/>
</dbReference>
<organism evidence="3">
    <name type="scientific">Pyrenophora teres f. teres (strain 0-1)</name>
    <name type="common">Barley net blotch fungus</name>
    <name type="synonym">Drechslera teres f. teres</name>
    <dbReference type="NCBI Taxonomy" id="861557"/>
    <lineage>
        <taxon>Eukaryota</taxon>
        <taxon>Fungi</taxon>
        <taxon>Dikarya</taxon>
        <taxon>Ascomycota</taxon>
        <taxon>Pezizomycotina</taxon>
        <taxon>Dothideomycetes</taxon>
        <taxon>Pleosporomycetidae</taxon>
        <taxon>Pleosporales</taxon>
        <taxon>Pleosporineae</taxon>
        <taxon>Pleosporaceae</taxon>
        <taxon>Pyrenophora</taxon>
    </lineage>
</organism>
<feature type="non-terminal residue" evidence="2">
    <location>
        <position position="1"/>
    </location>
</feature>
<gene>
    <name evidence="2" type="ORF">PTT_17045</name>
</gene>
<feature type="compositionally biased region" description="Polar residues" evidence="1">
    <location>
        <begin position="17"/>
        <end position="31"/>
    </location>
</feature>
<dbReference type="HOGENOM" id="CLU_3038111_0_0_1"/>
<dbReference type="AlphaFoldDB" id="E3S3J5"/>
<sequence length="55" mass="6062">VSGVSFGLRPTVPAVSERSQTQSIHAPTPTWSPLDPCTTHDYRRISGDHSQRSTR</sequence>
<reference evidence="2 3" key="1">
    <citation type="journal article" date="2010" name="Genome Biol.">
        <title>A first genome assembly of the barley fungal pathogen Pyrenophora teres f. teres.</title>
        <authorList>
            <person name="Ellwood S.R."/>
            <person name="Liu Z."/>
            <person name="Syme R.A."/>
            <person name="Lai Z."/>
            <person name="Hane J.K."/>
            <person name="Keiper F."/>
            <person name="Moffat C.S."/>
            <person name="Oliver R.P."/>
            <person name="Friesen T.L."/>
        </authorList>
    </citation>
    <scope>NUCLEOTIDE SEQUENCE [LARGE SCALE GENOMIC DNA]</scope>
    <source>
        <strain evidence="2 3">0-1</strain>
    </source>
</reference>
<dbReference type="KEGG" id="pte:PTT_17045"/>
<keyword evidence="3" id="KW-1185">Reference proteome</keyword>
<dbReference type="OrthoDB" id="10282015at2759"/>
<evidence type="ECO:0000313" key="3">
    <source>
        <dbReference type="Proteomes" id="UP000001067"/>
    </source>
</evidence>
<feature type="compositionally biased region" description="Basic and acidic residues" evidence="1">
    <location>
        <begin position="38"/>
        <end position="55"/>
    </location>
</feature>
<name>E3S3J5_PYRTT</name>
<protein>
    <submittedName>
        <fullName evidence="2">Uncharacterized protein</fullName>
    </submittedName>
</protein>
<evidence type="ECO:0000256" key="1">
    <source>
        <dbReference type="SAM" id="MobiDB-lite"/>
    </source>
</evidence>
<accession>E3S3J5</accession>
<dbReference type="Proteomes" id="UP000001067">
    <property type="component" value="Unassembled WGS sequence"/>
</dbReference>
<feature type="region of interest" description="Disordered" evidence="1">
    <location>
        <begin position="1"/>
        <end position="55"/>
    </location>
</feature>
<proteinExistence type="predicted"/>